<dbReference type="EMBL" id="JACJIA010000010">
    <property type="protein sequence ID" value="MBA8955025.1"/>
    <property type="molecule type" value="Genomic_DNA"/>
</dbReference>
<evidence type="ECO:0000313" key="2">
    <source>
        <dbReference type="Proteomes" id="UP000572680"/>
    </source>
</evidence>
<name>A0A7W3LVG4_ACTNM</name>
<comment type="caution">
    <text evidence="1">The sequence shown here is derived from an EMBL/GenBank/DDBJ whole genome shotgun (WGS) entry which is preliminary data.</text>
</comment>
<protein>
    <recommendedName>
        <fullName evidence="3">SMI1/KNR4 family protein</fullName>
    </recommendedName>
</protein>
<dbReference type="AlphaFoldDB" id="A0A7W3LVG4"/>
<dbReference type="Proteomes" id="UP000572680">
    <property type="component" value="Unassembled WGS sequence"/>
</dbReference>
<evidence type="ECO:0008006" key="3">
    <source>
        <dbReference type="Google" id="ProtNLM"/>
    </source>
</evidence>
<accession>A0A7W3LVG4</accession>
<gene>
    <name evidence="1" type="ORF">HNR61_006682</name>
</gene>
<keyword evidence="2" id="KW-1185">Reference proteome</keyword>
<reference evidence="1 2" key="1">
    <citation type="submission" date="2020-08" db="EMBL/GenBank/DDBJ databases">
        <title>Genomic Encyclopedia of Type Strains, Phase IV (KMG-IV): sequencing the most valuable type-strain genomes for metagenomic binning, comparative biology and taxonomic classification.</title>
        <authorList>
            <person name="Goeker M."/>
        </authorList>
    </citation>
    <scope>NUCLEOTIDE SEQUENCE [LARGE SCALE GENOMIC DNA]</scope>
    <source>
        <strain evidence="1 2">DSM 44197</strain>
    </source>
</reference>
<organism evidence="1 2">
    <name type="scientific">Actinomadura namibiensis</name>
    <dbReference type="NCBI Taxonomy" id="182080"/>
    <lineage>
        <taxon>Bacteria</taxon>
        <taxon>Bacillati</taxon>
        <taxon>Actinomycetota</taxon>
        <taxon>Actinomycetes</taxon>
        <taxon>Streptosporangiales</taxon>
        <taxon>Thermomonosporaceae</taxon>
        <taxon>Actinomadura</taxon>
    </lineage>
</organism>
<proteinExistence type="predicted"/>
<sequence length="180" mass="20039">MTDTPENLALPTALAEVAEIGFTWEWDEETDEVRGCDFELYDHLEDPARTAWWFRLWTGNPDVDGSQFRFFGTTGSGDYTGFWLARPTARLTDQPIVYIGSEGEHEVLASDLGDLLWLFAAGLGPAEASTEPEPNAEPDPAFRAIAERHAPGRQRPPEQIVAAAQAEFPHFQDHIAALIR</sequence>
<dbReference type="RefSeq" id="WP_312898214.1">
    <property type="nucleotide sequence ID" value="NZ_BAAALP010000071.1"/>
</dbReference>
<evidence type="ECO:0000313" key="1">
    <source>
        <dbReference type="EMBL" id="MBA8955025.1"/>
    </source>
</evidence>